<dbReference type="SUPFAM" id="SSF144000">
    <property type="entry name" value="Oxysterol-binding protein-like"/>
    <property type="match status" value="1"/>
</dbReference>
<name>R7QDY8_CHOCR</name>
<feature type="domain" description="PH" evidence="8">
    <location>
        <begin position="142"/>
        <end position="242"/>
    </location>
</feature>
<dbReference type="AlphaFoldDB" id="R7QDY8"/>
<dbReference type="Proteomes" id="UP000012073">
    <property type="component" value="Unassembled WGS sequence"/>
</dbReference>
<dbReference type="SMART" id="SM00233">
    <property type="entry name" value="PH"/>
    <property type="match status" value="1"/>
</dbReference>
<dbReference type="GO" id="GO:0032934">
    <property type="term" value="F:sterol binding"/>
    <property type="evidence" value="ECO:0007669"/>
    <property type="project" value="TreeGrafter"/>
</dbReference>
<dbReference type="Pfam" id="PF01237">
    <property type="entry name" value="Oxysterol_BP"/>
    <property type="match status" value="1"/>
</dbReference>
<comment type="similarity">
    <text evidence="1 6">Belongs to the OSBP family.</text>
</comment>
<evidence type="ECO:0000256" key="2">
    <source>
        <dbReference type="ARBA" id="ARBA00022448"/>
    </source>
</evidence>
<evidence type="ECO:0000256" key="7">
    <source>
        <dbReference type="SAM" id="MobiDB-lite"/>
    </source>
</evidence>
<organism evidence="9 10">
    <name type="scientific">Chondrus crispus</name>
    <name type="common">Carrageen Irish moss</name>
    <name type="synonym">Polymorpha crispa</name>
    <dbReference type="NCBI Taxonomy" id="2769"/>
    <lineage>
        <taxon>Eukaryota</taxon>
        <taxon>Rhodophyta</taxon>
        <taxon>Florideophyceae</taxon>
        <taxon>Rhodymeniophycidae</taxon>
        <taxon>Gigartinales</taxon>
        <taxon>Gigartinaceae</taxon>
        <taxon>Chondrus</taxon>
    </lineage>
</organism>
<dbReference type="SUPFAM" id="SSF50729">
    <property type="entry name" value="PH domain-like"/>
    <property type="match status" value="1"/>
</dbReference>
<dbReference type="OrthoDB" id="1854502at2759"/>
<dbReference type="RefSeq" id="XP_005715459.1">
    <property type="nucleotide sequence ID" value="XM_005715402.1"/>
</dbReference>
<reference evidence="10" key="1">
    <citation type="journal article" date="2013" name="Proc. Natl. Acad. Sci. U.S.A.">
        <title>Genome structure and metabolic features in the red seaweed Chondrus crispus shed light on evolution of the Archaeplastida.</title>
        <authorList>
            <person name="Collen J."/>
            <person name="Porcel B."/>
            <person name="Carre W."/>
            <person name="Ball S.G."/>
            <person name="Chaparro C."/>
            <person name="Tonon T."/>
            <person name="Barbeyron T."/>
            <person name="Michel G."/>
            <person name="Noel B."/>
            <person name="Valentin K."/>
            <person name="Elias M."/>
            <person name="Artiguenave F."/>
            <person name="Arun A."/>
            <person name="Aury J.M."/>
            <person name="Barbosa-Neto J.F."/>
            <person name="Bothwell J.H."/>
            <person name="Bouget F.Y."/>
            <person name="Brillet L."/>
            <person name="Cabello-Hurtado F."/>
            <person name="Capella-Gutierrez S."/>
            <person name="Charrier B."/>
            <person name="Cladiere L."/>
            <person name="Cock J.M."/>
            <person name="Coelho S.M."/>
            <person name="Colleoni C."/>
            <person name="Czjzek M."/>
            <person name="Da Silva C."/>
            <person name="Delage L."/>
            <person name="Denoeud F."/>
            <person name="Deschamps P."/>
            <person name="Dittami S.M."/>
            <person name="Gabaldon T."/>
            <person name="Gachon C.M."/>
            <person name="Groisillier A."/>
            <person name="Herve C."/>
            <person name="Jabbari K."/>
            <person name="Katinka M."/>
            <person name="Kloareg B."/>
            <person name="Kowalczyk N."/>
            <person name="Labadie K."/>
            <person name="Leblanc C."/>
            <person name="Lopez P.J."/>
            <person name="McLachlan D.H."/>
            <person name="Meslet-Cladiere L."/>
            <person name="Moustafa A."/>
            <person name="Nehr Z."/>
            <person name="Nyvall Collen P."/>
            <person name="Panaud O."/>
            <person name="Partensky F."/>
            <person name="Poulain J."/>
            <person name="Rensing S.A."/>
            <person name="Rousvoal S."/>
            <person name="Samson G."/>
            <person name="Symeonidi A."/>
            <person name="Weissenbach J."/>
            <person name="Zambounis A."/>
            <person name="Wincker P."/>
            <person name="Boyen C."/>
        </authorList>
    </citation>
    <scope>NUCLEOTIDE SEQUENCE [LARGE SCALE GENOMIC DNA]</scope>
    <source>
        <strain evidence="10">cv. Stackhouse</strain>
    </source>
</reference>
<dbReference type="GO" id="GO:0120009">
    <property type="term" value="P:intermembrane lipid transfer"/>
    <property type="evidence" value="ECO:0007669"/>
    <property type="project" value="UniProtKB-ARBA"/>
</dbReference>
<dbReference type="Gene3D" id="2.30.29.30">
    <property type="entry name" value="Pleckstrin-homology domain (PH domain)/Phosphotyrosine-binding domain (PTB)"/>
    <property type="match status" value="1"/>
</dbReference>
<evidence type="ECO:0000313" key="9">
    <source>
        <dbReference type="EMBL" id="CDF35640.1"/>
    </source>
</evidence>
<evidence type="ECO:0000256" key="5">
    <source>
        <dbReference type="ARBA" id="ARBA00023121"/>
    </source>
</evidence>
<dbReference type="InterPro" id="IPR011993">
    <property type="entry name" value="PH-like_dom_sf"/>
</dbReference>
<feature type="region of interest" description="Disordered" evidence="7">
    <location>
        <begin position="272"/>
        <end position="303"/>
    </location>
</feature>
<dbReference type="Pfam" id="PF00169">
    <property type="entry name" value="PH"/>
    <property type="match status" value="1"/>
</dbReference>
<dbReference type="GO" id="GO:0016020">
    <property type="term" value="C:membrane"/>
    <property type="evidence" value="ECO:0007669"/>
    <property type="project" value="TreeGrafter"/>
</dbReference>
<evidence type="ECO:0000259" key="8">
    <source>
        <dbReference type="PROSITE" id="PS50003"/>
    </source>
</evidence>
<dbReference type="STRING" id="2769.R7QDY8"/>
<evidence type="ECO:0000256" key="1">
    <source>
        <dbReference type="ARBA" id="ARBA00008842"/>
    </source>
</evidence>
<gene>
    <name evidence="9" type="ORF">CHC_T00003748001</name>
</gene>
<accession>R7QDY8</accession>
<proteinExistence type="inferred from homology"/>
<keyword evidence="2" id="KW-0813">Transport</keyword>
<feature type="region of interest" description="Disordered" evidence="7">
    <location>
        <begin position="415"/>
        <end position="439"/>
    </location>
</feature>
<dbReference type="PANTHER" id="PTHR10972">
    <property type="entry name" value="OXYSTEROL-BINDING PROTEIN-RELATED"/>
    <property type="match status" value="1"/>
</dbReference>
<dbReference type="OMA" id="EAHGYAN"/>
<dbReference type="PhylomeDB" id="R7QDY8"/>
<keyword evidence="10" id="KW-1185">Reference proteome</keyword>
<evidence type="ECO:0000256" key="4">
    <source>
        <dbReference type="ARBA" id="ARBA00023055"/>
    </source>
</evidence>
<evidence type="ECO:0000256" key="6">
    <source>
        <dbReference type="RuleBase" id="RU003844"/>
    </source>
</evidence>
<dbReference type="Gene3D" id="2.40.160.120">
    <property type="match status" value="1"/>
</dbReference>
<dbReference type="GeneID" id="17323176"/>
<keyword evidence="5" id="KW-0446">Lipid-binding</keyword>
<keyword evidence="3" id="KW-0597">Phosphoprotein</keyword>
<dbReference type="PROSITE" id="PS01013">
    <property type="entry name" value="OSBP"/>
    <property type="match status" value="1"/>
</dbReference>
<dbReference type="PANTHER" id="PTHR10972:SF205">
    <property type="entry name" value="OXYSTEROL-BINDING PROTEIN 1"/>
    <property type="match status" value="1"/>
</dbReference>
<dbReference type="InterPro" id="IPR018494">
    <property type="entry name" value="Oxysterol-bd_CS"/>
</dbReference>
<dbReference type="FunFam" id="2.40.160.120:FF:000001">
    <property type="entry name" value="Oxysterol-binding protein"/>
    <property type="match status" value="1"/>
</dbReference>
<evidence type="ECO:0000256" key="3">
    <source>
        <dbReference type="ARBA" id="ARBA00022553"/>
    </source>
</evidence>
<dbReference type="EMBL" id="HG001739">
    <property type="protein sequence ID" value="CDF35640.1"/>
    <property type="molecule type" value="Genomic_DNA"/>
</dbReference>
<dbReference type="InterPro" id="IPR001849">
    <property type="entry name" value="PH_domain"/>
</dbReference>
<dbReference type="InterPro" id="IPR037239">
    <property type="entry name" value="OSBP_sf"/>
</dbReference>
<protein>
    <recommendedName>
        <fullName evidence="8">PH domain-containing protein</fullName>
    </recommendedName>
</protein>
<evidence type="ECO:0000313" key="10">
    <source>
        <dbReference type="Proteomes" id="UP000012073"/>
    </source>
</evidence>
<dbReference type="Gramene" id="CDF35640">
    <property type="protein sequence ID" value="CDF35640"/>
    <property type="gene ID" value="CHC_T00003748001"/>
</dbReference>
<dbReference type="GO" id="GO:0005829">
    <property type="term" value="C:cytosol"/>
    <property type="evidence" value="ECO:0007669"/>
    <property type="project" value="TreeGrafter"/>
</dbReference>
<dbReference type="PROSITE" id="PS50003">
    <property type="entry name" value="PH_DOMAIN"/>
    <property type="match status" value="1"/>
</dbReference>
<keyword evidence="4" id="KW-0445">Lipid transport</keyword>
<dbReference type="KEGG" id="ccp:CHC_T00003748001"/>
<sequence length="845" mass="95711">MQCSRHHVASRLHNGLDSFESNSSATFILDHHLPSHSSLIPHVIHYSSYLILPLQSPFDLFPLPLPFSLPPYTSLFVHITSPPPPLPFYPPTMSNAMAKLRRIVHRRRSSTGTSDNEKEVLTLTVARDELCILKKNADAGVAPCKSGTLLKYTNVVKRYKPRFFELENGTRKMFAFLKRQTSKEDKESDVKGKINLQLAVISADDSDPTRFVIDVGADLIHLKASTEEERDEWVAVMNASNHYFRNLIKKAVNRAKERAELLDSVTQKQTTIPSTIAHHPSPDNAPPPTGRVSSGSTESDDTVFEDDGVKEAQQSRKALLSELKRVHAVWRQKWVDDPTEAALRSEHDFLVTLADTFRDPRQHPPSSIENARESVKGLMDLIAWCLYAIQTNDEIFERRLKADLTRLMSDGLPVFPASPRKQQQTLRTNFDEPEESDMDSDTEFFDALSRAASMRSGRSRTLPPLDAVLGETDLEEPRVKRLGINEVQRVHTRVISKGFRHVRTSLPKLPGPREKLNVFNILKDSVGKDLSKVVVPITLNEPISFLQRLAEDIEYSELLDKAAEQSDAERRMMYVATMVISHYSSTQGRVQKPFNPLLGETACVIMPNKGKGLRFMAEQVSHHPPVSACYAEGSGASWKYHNAIEIKNKFWGKSLEVFPVGLNHVEIPEYGDHYVYKQVTTCVHNIVVGRLWLDNYGELEITNRTNGGKCIISFSKTGWMSDSRSFGAIKATVYDANGKAKIRLGGNWTKAVWEELPKGRRNVLWTVEERPDETASQMYNMTKWAISLNAEVRDEERKFVAPTDSRYRPDQRALEAGEWRAGTELKAQLEEAQRSRRRMQEGWMA</sequence>
<dbReference type="InterPro" id="IPR000648">
    <property type="entry name" value="Oxysterol-bd"/>
</dbReference>